<dbReference type="Gene3D" id="3.20.10.10">
    <property type="entry name" value="D-amino Acid Aminotransferase, subunit A, domain 2"/>
    <property type="match status" value="1"/>
</dbReference>
<dbReference type="RefSeq" id="WP_107585099.1">
    <property type="nucleotide sequence ID" value="NZ_PZJJ01000015.1"/>
</dbReference>
<dbReference type="AlphaFoldDB" id="A0A2T4U5K8"/>
<comment type="caution">
    <text evidence="13">The sequence shown here is derived from an EMBL/GenBank/DDBJ whole genome shotgun (WGS) entry which is preliminary data.</text>
</comment>
<accession>A0A2T4U5K8</accession>
<evidence type="ECO:0000256" key="3">
    <source>
        <dbReference type="ARBA" id="ARBA00011738"/>
    </source>
</evidence>
<comment type="cofactor">
    <cofactor evidence="1 11">
        <name>pyridoxal 5'-phosphate</name>
        <dbReference type="ChEBI" id="CHEBI:597326"/>
    </cofactor>
</comment>
<evidence type="ECO:0000256" key="8">
    <source>
        <dbReference type="ARBA" id="ARBA00022898"/>
    </source>
</evidence>
<dbReference type="PANTHER" id="PTHR42743">
    <property type="entry name" value="AMINO-ACID AMINOTRANSFERASE"/>
    <property type="match status" value="1"/>
</dbReference>
<dbReference type="GO" id="GO:0047810">
    <property type="term" value="F:D-alanine-2-oxoglutarate aminotransferase activity"/>
    <property type="evidence" value="ECO:0007669"/>
    <property type="project" value="UniProtKB-EC"/>
</dbReference>
<evidence type="ECO:0000256" key="7">
    <source>
        <dbReference type="ARBA" id="ARBA00022679"/>
    </source>
</evidence>
<dbReference type="InterPro" id="IPR001544">
    <property type="entry name" value="Aminotrans_IV"/>
</dbReference>
<comment type="catalytic activity">
    <reaction evidence="9 12">
        <text>D-alanine + 2-oxoglutarate = D-glutamate + pyruvate</text>
        <dbReference type="Rhea" id="RHEA:15869"/>
        <dbReference type="ChEBI" id="CHEBI:15361"/>
        <dbReference type="ChEBI" id="CHEBI:16810"/>
        <dbReference type="ChEBI" id="CHEBI:29986"/>
        <dbReference type="ChEBI" id="CHEBI:57416"/>
        <dbReference type="EC" id="2.6.1.21"/>
    </reaction>
</comment>
<reference evidence="13 14" key="1">
    <citation type="submission" date="2018-03" db="EMBL/GenBank/DDBJ databases">
        <title>Alkalicoccus saliphilus sp. nov., isolated from a mineral pool.</title>
        <authorList>
            <person name="Zhao B."/>
        </authorList>
    </citation>
    <scope>NUCLEOTIDE SEQUENCE [LARGE SCALE GENOMIC DNA]</scope>
    <source>
        <strain evidence="13 14">6AG</strain>
    </source>
</reference>
<name>A0A2T4U5K8_9BACI</name>
<evidence type="ECO:0000313" key="14">
    <source>
        <dbReference type="Proteomes" id="UP000240509"/>
    </source>
</evidence>
<dbReference type="InterPro" id="IPR036038">
    <property type="entry name" value="Aminotransferase-like"/>
</dbReference>
<evidence type="ECO:0000256" key="6">
    <source>
        <dbReference type="ARBA" id="ARBA00022576"/>
    </source>
</evidence>
<evidence type="ECO:0000256" key="9">
    <source>
        <dbReference type="ARBA" id="ARBA00047911"/>
    </source>
</evidence>
<dbReference type="GO" id="GO:0030170">
    <property type="term" value="F:pyridoxal phosphate binding"/>
    <property type="evidence" value="ECO:0007669"/>
    <property type="project" value="InterPro"/>
</dbReference>
<proteinExistence type="inferred from homology"/>
<dbReference type="PROSITE" id="PS00770">
    <property type="entry name" value="AA_TRANSFER_CLASS_4"/>
    <property type="match status" value="1"/>
</dbReference>
<dbReference type="FunFam" id="3.20.10.10:FF:000002">
    <property type="entry name" value="D-alanine aminotransferase"/>
    <property type="match status" value="1"/>
</dbReference>
<keyword evidence="6" id="KW-0032">Aminotransferase</keyword>
<dbReference type="CDD" id="cd01558">
    <property type="entry name" value="D-AAT_like"/>
    <property type="match status" value="1"/>
</dbReference>
<dbReference type="InterPro" id="IPR005784">
    <property type="entry name" value="D_amino_transT"/>
</dbReference>
<keyword evidence="7" id="KW-0808">Transferase</keyword>
<evidence type="ECO:0000256" key="1">
    <source>
        <dbReference type="ARBA" id="ARBA00001933"/>
    </source>
</evidence>
<evidence type="ECO:0000256" key="4">
    <source>
        <dbReference type="ARBA" id="ARBA00012874"/>
    </source>
</evidence>
<evidence type="ECO:0000256" key="2">
    <source>
        <dbReference type="ARBA" id="ARBA00009320"/>
    </source>
</evidence>
<evidence type="ECO:0000256" key="11">
    <source>
        <dbReference type="RuleBase" id="RU004516"/>
    </source>
</evidence>
<keyword evidence="8 11" id="KW-0663">Pyridoxal phosphate</keyword>
<dbReference type="SUPFAM" id="SSF56752">
    <property type="entry name" value="D-aminoacid aminotransferase-like PLP-dependent enzymes"/>
    <property type="match status" value="1"/>
</dbReference>
<dbReference type="GO" id="GO:0008652">
    <property type="term" value="P:amino acid biosynthetic process"/>
    <property type="evidence" value="ECO:0007669"/>
    <property type="project" value="UniProtKB-ARBA"/>
</dbReference>
<dbReference type="GO" id="GO:0005829">
    <property type="term" value="C:cytosol"/>
    <property type="evidence" value="ECO:0007669"/>
    <property type="project" value="TreeGrafter"/>
</dbReference>
<comment type="subunit">
    <text evidence="3">Homodimer.</text>
</comment>
<dbReference type="InterPro" id="IPR018300">
    <property type="entry name" value="Aminotrans_IV_CS"/>
</dbReference>
<dbReference type="Pfam" id="PF01063">
    <property type="entry name" value="Aminotran_4"/>
    <property type="match status" value="1"/>
</dbReference>
<sequence>MPEIAYYQDRFVEIDEPVIPIQERGHQFGDGIYEVIRVYEGRPFTMAEHMERLEKSAAAIRMELPYSPEEIERLSLEALNRSGITEAEIYLQVTRGIYKRQHQFPVPGASALSIVVKNARVVPEEKRESGVPVITTDDVRWKLCHIKSLNLLPNVMAKQEALEAGAHEALFVDDGIVKEGSSSNVFLVKDGTVKTYPATNSILHGITRRIAIDCARENDIPLKEEAFSLDELLEADEAFITSTTMEILSISSIDGRNLPDERPVTEKLFQAFQHKKK</sequence>
<dbReference type="EMBL" id="PZJJ01000015">
    <property type="protein sequence ID" value="PTL38687.1"/>
    <property type="molecule type" value="Genomic_DNA"/>
</dbReference>
<evidence type="ECO:0000256" key="10">
    <source>
        <dbReference type="RuleBase" id="RU004106"/>
    </source>
</evidence>
<dbReference type="InterPro" id="IPR050571">
    <property type="entry name" value="Class-IV_PLP-Dep_Aminotrnsfr"/>
</dbReference>
<comment type="function">
    <text evidence="12">Acts on the D-isomers of alanine, leucine, aspartate, glutamate, aminobutyrate, norvaline and asparagine. The enzyme transfers an amino group from a substrate D-amino acid to the pyridoxal phosphate cofactor to form pyridoxamine and an alpha-keto acid in the first half-reaction.</text>
</comment>
<dbReference type="NCBIfam" id="TIGR01121">
    <property type="entry name" value="D_amino_aminoT"/>
    <property type="match status" value="1"/>
</dbReference>
<comment type="similarity">
    <text evidence="2 10">Belongs to the class-IV pyridoxal-phosphate-dependent aminotransferase family.</text>
</comment>
<organism evidence="13 14">
    <name type="scientific">Alkalicoccus saliphilus</name>
    <dbReference type="NCBI Taxonomy" id="200989"/>
    <lineage>
        <taxon>Bacteria</taxon>
        <taxon>Bacillati</taxon>
        <taxon>Bacillota</taxon>
        <taxon>Bacilli</taxon>
        <taxon>Bacillales</taxon>
        <taxon>Bacillaceae</taxon>
        <taxon>Alkalicoccus</taxon>
    </lineage>
</organism>
<dbReference type="Gene3D" id="3.30.470.10">
    <property type="match status" value="1"/>
</dbReference>
<dbReference type="GO" id="GO:0046394">
    <property type="term" value="P:carboxylic acid biosynthetic process"/>
    <property type="evidence" value="ECO:0007669"/>
    <property type="project" value="UniProtKB-ARBA"/>
</dbReference>
<evidence type="ECO:0000313" key="13">
    <source>
        <dbReference type="EMBL" id="PTL38687.1"/>
    </source>
</evidence>
<dbReference type="OrthoDB" id="9805628at2"/>
<dbReference type="InterPro" id="IPR043132">
    <property type="entry name" value="BCAT-like_C"/>
</dbReference>
<dbReference type="PANTHER" id="PTHR42743:SF10">
    <property type="entry name" value="D-ALANINE AMINOTRANSFERASE"/>
    <property type="match status" value="1"/>
</dbReference>
<evidence type="ECO:0000256" key="12">
    <source>
        <dbReference type="RuleBase" id="RU004520"/>
    </source>
</evidence>
<protein>
    <recommendedName>
        <fullName evidence="5 12">D-alanine aminotransferase</fullName>
        <ecNumber evidence="4 12">2.6.1.21</ecNumber>
    </recommendedName>
</protein>
<gene>
    <name evidence="13" type="primary">dat</name>
    <name evidence="13" type="ORF">C6Y45_10050</name>
</gene>
<dbReference type="Proteomes" id="UP000240509">
    <property type="component" value="Unassembled WGS sequence"/>
</dbReference>
<dbReference type="EC" id="2.6.1.21" evidence="4 12"/>
<keyword evidence="14" id="KW-1185">Reference proteome</keyword>
<evidence type="ECO:0000256" key="5">
    <source>
        <dbReference type="ARBA" id="ARBA00021779"/>
    </source>
</evidence>
<dbReference type="GO" id="GO:0046416">
    <property type="term" value="P:D-amino acid metabolic process"/>
    <property type="evidence" value="ECO:0007669"/>
    <property type="project" value="InterPro"/>
</dbReference>
<dbReference type="InterPro" id="IPR043131">
    <property type="entry name" value="BCAT-like_N"/>
</dbReference>